<feature type="signal peptide" evidence="8">
    <location>
        <begin position="1"/>
        <end position="15"/>
    </location>
</feature>
<evidence type="ECO:0000256" key="7">
    <source>
        <dbReference type="SAM" id="MobiDB-lite"/>
    </source>
</evidence>
<keyword evidence="3 4" id="KW-0342">GTP-binding</keyword>
<evidence type="ECO:0000256" key="8">
    <source>
        <dbReference type="SAM" id="SignalP"/>
    </source>
</evidence>
<dbReference type="OrthoDB" id="2011769at2759"/>
<accession>A0A5A8DKH9</accession>
<dbReference type="Proteomes" id="UP000322899">
    <property type="component" value="Unassembled WGS sequence"/>
</dbReference>
<dbReference type="Proteomes" id="UP000325113">
    <property type="component" value="Unassembled WGS sequence"/>
</dbReference>
<feature type="binding site" evidence="5">
    <location>
        <position position="52"/>
    </location>
    <ligand>
        <name>Mg(2+)</name>
        <dbReference type="ChEBI" id="CHEBI:18420"/>
    </ligand>
</feature>
<keyword evidence="5" id="KW-0460">Magnesium</keyword>
<evidence type="ECO:0008006" key="17">
    <source>
        <dbReference type="Google" id="ProtNLM"/>
    </source>
</evidence>
<evidence type="ECO:0000313" key="15">
    <source>
        <dbReference type="Proteomes" id="UP000324907"/>
    </source>
</evidence>
<evidence type="ECO:0000313" key="16">
    <source>
        <dbReference type="Proteomes" id="UP000325113"/>
    </source>
</evidence>
<dbReference type="AlphaFoldDB" id="A0A5A8DKH9"/>
<comment type="caution">
    <text evidence="10">The sequence shown here is derived from an EMBL/GenBank/DDBJ whole genome shotgun (WGS) entry which is preliminary data.</text>
</comment>
<dbReference type="SMART" id="SM00178">
    <property type="entry name" value="SAR"/>
    <property type="match status" value="1"/>
</dbReference>
<dbReference type="Proteomes" id="UP000324907">
    <property type="component" value="Unassembled WGS sequence"/>
</dbReference>
<keyword evidence="14" id="KW-1185">Reference proteome</keyword>
<evidence type="ECO:0000313" key="10">
    <source>
        <dbReference type="EMBL" id="KAA0165708.1"/>
    </source>
</evidence>
<dbReference type="OMA" id="IHSTCAL"/>
<organism evidence="10 16">
    <name type="scientific">Cafeteria roenbergensis</name>
    <name type="common">Marine flagellate</name>
    <dbReference type="NCBI Taxonomy" id="33653"/>
    <lineage>
        <taxon>Eukaryota</taxon>
        <taxon>Sar</taxon>
        <taxon>Stramenopiles</taxon>
        <taxon>Bigyra</taxon>
        <taxon>Opalozoa</taxon>
        <taxon>Bicosoecida</taxon>
        <taxon>Cafeteriaceae</taxon>
        <taxon>Cafeteria</taxon>
    </lineage>
</organism>
<dbReference type="EMBL" id="VLTM01000011">
    <property type="protein sequence ID" value="KAA0165708.1"/>
    <property type="molecule type" value="Genomic_DNA"/>
</dbReference>
<keyword evidence="8" id="KW-0732">Signal</keyword>
<name>A0A5A8DKH9_CAFRO</name>
<feature type="binding site" evidence="5">
    <location>
        <position position="33"/>
    </location>
    <ligand>
        <name>Mg(2+)</name>
        <dbReference type="ChEBI" id="CHEBI:18420"/>
    </ligand>
</feature>
<dbReference type="PRINTS" id="PR00328">
    <property type="entry name" value="SAR1GTPBP"/>
</dbReference>
<dbReference type="EMBL" id="VLTL01000038">
    <property type="protein sequence ID" value="KAA0166657.1"/>
    <property type="molecule type" value="Genomic_DNA"/>
</dbReference>
<evidence type="ECO:0000313" key="11">
    <source>
        <dbReference type="EMBL" id="KAA0166657.1"/>
    </source>
</evidence>
<sequence>MAALWAMIRAAFGLGSKQSATVVVVGLDGSGKTTILNQLKPGSVPSYEVAPTVGLSVEEFETDSIKFQAFDMSGESRSRALWDRQYASADAIIFVLDSGDRMRLAVAKDELDHMLEQPAVAERPVPLLVFANKMDLRGAMEPVECMAGLGLQGITTKPWHIQASDARSGTGLEEGMRWLTAHCERFLRAKAAGFPKPGGAGGASGGAAAAAAGASSGKS</sequence>
<comment type="similarity">
    <text evidence="1 6">Belongs to the small GTPase superfamily. Arf family.</text>
</comment>
<evidence type="ECO:0000256" key="6">
    <source>
        <dbReference type="RuleBase" id="RU003925"/>
    </source>
</evidence>
<dbReference type="FunFam" id="3.40.50.300:FF:001166">
    <property type="entry name" value="ADP-ribosylation factor D"/>
    <property type="match status" value="1"/>
</dbReference>
<dbReference type="PANTHER" id="PTHR11711">
    <property type="entry name" value="ADP RIBOSYLATION FACTOR-RELATED"/>
    <property type="match status" value="1"/>
</dbReference>
<proteinExistence type="inferred from homology"/>
<dbReference type="Pfam" id="PF00025">
    <property type="entry name" value="Arf"/>
    <property type="match status" value="1"/>
</dbReference>
<dbReference type="PROSITE" id="PS51417">
    <property type="entry name" value="ARF"/>
    <property type="match status" value="1"/>
</dbReference>
<feature type="compositionally biased region" description="Low complexity" evidence="7">
    <location>
        <begin position="206"/>
        <end position="219"/>
    </location>
</feature>
<dbReference type="GO" id="GO:0046872">
    <property type="term" value="F:metal ion binding"/>
    <property type="evidence" value="ECO:0007669"/>
    <property type="project" value="UniProtKB-KW"/>
</dbReference>
<evidence type="ECO:0000313" key="9">
    <source>
        <dbReference type="EMBL" id="KAA0152820.1"/>
    </source>
</evidence>
<evidence type="ECO:0000256" key="3">
    <source>
        <dbReference type="ARBA" id="ARBA00023134"/>
    </source>
</evidence>
<feature type="binding site" evidence="4">
    <location>
        <position position="74"/>
    </location>
    <ligand>
        <name>GTP</name>
        <dbReference type="ChEBI" id="CHEBI:37565"/>
    </ligand>
</feature>
<evidence type="ECO:0000256" key="2">
    <source>
        <dbReference type="ARBA" id="ARBA00022741"/>
    </source>
</evidence>
<evidence type="ECO:0000256" key="5">
    <source>
        <dbReference type="PIRSR" id="PIRSR606689-2"/>
    </source>
</evidence>
<dbReference type="NCBIfam" id="TIGR00231">
    <property type="entry name" value="small_GTP"/>
    <property type="match status" value="1"/>
</dbReference>
<feature type="binding site" evidence="4">
    <location>
        <begin position="132"/>
        <end position="135"/>
    </location>
    <ligand>
        <name>GTP</name>
        <dbReference type="ChEBI" id="CHEBI:37565"/>
    </ligand>
</feature>
<dbReference type="InterPro" id="IPR006689">
    <property type="entry name" value="Small_GTPase_ARF/SAR"/>
</dbReference>
<gene>
    <name evidence="12" type="ORF">FNF27_06628</name>
    <name evidence="11" type="ORF">FNF28_03031</name>
    <name evidence="9" type="ORF">FNF29_03707</name>
    <name evidence="10" type="ORF">FNF31_01685</name>
</gene>
<reference evidence="13 14" key="1">
    <citation type="submission" date="2019-07" db="EMBL/GenBank/DDBJ databases">
        <title>Genomes of Cafeteria roenbergensis.</title>
        <authorList>
            <person name="Fischer M.G."/>
            <person name="Hackl T."/>
            <person name="Roman M."/>
        </authorList>
    </citation>
    <scope>NUCLEOTIDE SEQUENCE [LARGE SCALE GENOMIC DNA]</scope>
    <source>
        <strain evidence="9 14">BVI</strain>
        <strain evidence="10 16">Cflag</strain>
        <strain evidence="12 13">E4-10P</strain>
        <strain evidence="11 15">RCC970-E3</strain>
    </source>
</reference>
<dbReference type="InterPro" id="IPR024156">
    <property type="entry name" value="Small_GTPase_ARF"/>
</dbReference>
<dbReference type="GO" id="GO:0005525">
    <property type="term" value="F:GTP binding"/>
    <property type="evidence" value="ECO:0007669"/>
    <property type="project" value="UniProtKB-KW"/>
</dbReference>
<dbReference type="InterPro" id="IPR027417">
    <property type="entry name" value="P-loop_NTPase"/>
</dbReference>
<dbReference type="GO" id="GO:0003924">
    <property type="term" value="F:GTPase activity"/>
    <property type="evidence" value="ECO:0007669"/>
    <property type="project" value="InterPro"/>
</dbReference>
<evidence type="ECO:0000313" key="14">
    <source>
        <dbReference type="Proteomes" id="UP000323011"/>
    </source>
</evidence>
<dbReference type="EMBL" id="VLTO01000061">
    <property type="protein sequence ID" value="KAA0170371.1"/>
    <property type="molecule type" value="Genomic_DNA"/>
</dbReference>
<dbReference type="Gene3D" id="3.40.50.300">
    <property type="entry name" value="P-loop containing nucleotide triphosphate hydrolases"/>
    <property type="match status" value="1"/>
</dbReference>
<dbReference type="Proteomes" id="UP000323011">
    <property type="component" value="Unassembled WGS sequence"/>
</dbReference>
<evidence type="ECO:0000256" key="1">
    <source>
        <dbReference type="ARBA" id="ARBA00010290"/>
    </source>
</evidence>
<dbReference type="InterPro" id="IPR005225">
    <property type="entry name" value="Small_GTP-bd"/>
</dbReference>
<keyword evidence="5" id="KW-0479">Metal-binding</keyword>
<feature type="binding site" evidence="4">
    <location>
        <begin position="26"/>
        <end position="33"/>
    </location>
    <ligand>
        <name>GTP</name>
        <dbReference type="ChEBI" id="CHEBI:37565"/>
    </ligand>
</feature>
<protein>
    <recommendedName>
        <fullName evidence="17">ADP-ribosylation factor-like protein 6</fullName>
    </recommendedName>
</protein>
<keyword evidence="2 4" id="KW-0547">Nucleotide-binding</keyword>
<dbReference type="EMBL" id="VLTN01000019">
    <property type="protein sequence ID" value="KAA0152820.1"/>
    <property type="molecule type" value="Genomic_DNA"/>
</dbReference>
<feature type="chain" id="PRO_5036136825" description="ADP-ribosylation factor-like protein 6" evidence="8">
    <location>
        <begin position="16"/>
        <end position="219"/>
    </location>
</feature>
<dbReference type="SMART" id="SM00177">
    <property type="entry name" value="ARF"/>
    <property type="match status" value="1"/>
</dbReference>
<dbReference type="SUPFAM" id="SSF52540">
    <property type="entry name" value="P-loop containing nucleoside triphosphate hydrolases"/>
    <property type="match status" value="1"/>
</dbReference>
<evidence type="ECO:0000313" key="12">
    <source>
        <dbReference type="EMBL" id="KAA0170371.1"/>
    </source>
</evidence>
<evidence type="ECO:0000256" key="4">
    <source>
        <dbReference type="PIRSR" id="PIRSR606689-1"/>
    </source>
</evidence>
<feature type="region of interest" description="Disordered" evidence="7">
    <location>
        <begin position="197"/>
        <end position="219"/>
    </location>
</feature>
<evidence type="ECO:0000313" key="13">
    <source>
        <dbReference type="Proteomes" id="UP000322899"/>
    </source>
</evidence>